<dbReference type="AlphaFoldDB" id="A0A0C3D4Z2"/>
<gene>
    <name evidence="4" type="ORF">SCLCIDRAFT_1170001</name>
</gene>
<dbReference type="InParanoid" id="A0A0C3D4Z2"/>
<dbReference type="InterPro" id="IPR050491">
    <property type="entry name" value="AmpC-like"/>
</dbReference>
<dbReference type="OrthoDB" id="5946976at2759"/>
<name>A0A0C3D4Z2_9AGAM</name>
<evidence type="ECO:0000256" key="2">
    <source>
        <dbReference type="SAM" id="SignalP"/>
    </source>
</evidence>
<accession>A0A0C3D4Z2</accession>
<reference evidence="5" key="2">
    <citation type="submission" date="2015-01" db="EMBL/GenBank/DDBJ databases">
        <title>Evolutionary Origins and Diversification of the Mycorrhizal Mutualists.</title>
        <authorList>
            <consortium name="DOE Joint Genome Institute"/>
            <consortium name="Mycorrhizal Genomics Consortium"/>
            <person name="Kohler A."/>
            <person name="Kuo A."/>
            <person name="Nagy L.G."/>
            <person name="Floudas D."/>
            <person name="Copeland A."/>
            <person name="Barry K.W."/>
            <person name="Cichocki N."/>
            <person name="Veneault-Fourrey C."/>
            <person name="LaButti K."/>
            <person name="Lindquist E.A."/>
            <person name="Lipzen A."/>
            <person name="Lundell T."/>
            <person name="Morin E."/>
            <person name="Murat C."/>
            <person name="Riley R."/>
            <person name="Ohm R."/>
            <person name="Sun H."/>
            <person name="Tunlid A."/>
            <person name="Henrissat B."/>
            <person name="Grigoriev I.V."/>
            <person name="Hibbett D.S."/>
            <person name="Martin F."/>
        </authorList>
    </citation>
    <scope>NUCLEOTIDE SEQUENCE [LARGE SCALE GENOMIC DNA]</scope>
    <source>
        <strain evidence="5">Foug A</strain>
    </source>
</reference>
<dbReference type="InterPro" id="IPR001466">
    <property type="entry name" value="Beta-lactam-related"/>
</dbReference>
<dbReference type="Gene3D" id="3.40.710.10">
    <property type="entry name" value="DD-peptidase/beta-lactamase superfamily"/>
    <property type="match status" value="1"/>
</dbReference>
<protein>
    <recommendedName>
        <fullName evidence="3">Beta-lactamase-related domain-containing protein</fullName>
    </recommendedName>
</protein>
<comment type="similarity">
    <text evidence="1">Belongs to the peptidase S12 family.</text>
</comment>
<dbReference type="HOGENOM" id="CLU_020027_14_0_1"/>
<dbReference type="PANTHER" id="PTHR46825:SF15">
    <property type="entry name" value="BETA-LACTAMASE-RELATED DOMAIN-CONTAINING PROTEIN"/>
    <property type="match status" value="1"/>
</dbReference>
<evidence type="ECO:0000313" key="5">
    <source>
        <dbReference type="Proteomes" id="UP000053989"/>
    </source>
</evidence>
<reference evidence="4 5" key="1">
    <citation type="submission" date="2014-04" db="EMBL/GenBank/DDBJ databases">
        <authorList>
            <consortium name="DOE Joint Genome Institute"/>
            <person name="Kuo A."/>
            <person name="Kohler A."/>
            <person name="Nagy L.G."/>
            <person name="Floudas D."/>
            <person name="Copeland A."/>
            <person name="Barry K.W."/>
            <person name="Cichocki N."/>
            <person name="Veneault-Fourrey C."/>
            <person name="LaButti K."/>
            <person name="Lindquist E.A."/>
            <person name="Lipzen A."/>
            <person name="Lundell T."/>
            <person name="Morin E."/>
            <person name="Murat C."/>
            <person name="Sun H."/>
            <person name="Tunlid A."/>
            <person name="Henrissat B."/>
            <person name="Grigoriev I.V."/>
            <person name="Hibbett D.S."/>
            <person name="Martin F."/>
            <person name="Nordberg H.P."/>
            <person name="Cantor M.N."/>
            <person name="Hua S.X."/>
        </authorList>
    </citation>
    <scope>NUCLEOTIDE SEQUENCE [LARGE SCALE GENOMIC DNA]</scope>
    <source>
        <strain evidence="4 5">Foug A</strain>
    </source>
</reference>
<dbReference type="Proteomes" id="UP000053989">
    <property type="component" value="Unassembled WGS sequence"/>
</dbReference>
<evidence type="ECO:0000256" key="1">
    <source>
        <dbReference type="ARBA" id="ARBA00038215"/>
    </source>
</evidence>
<sequence length="573" mass="63972">MALFHTILALILIPGLSSIYPILLPKVLYNTPCGITSELSAYIEETMRVFNITGLSVAIVPKDGDPELKAWGYRSEDGEKMTSDTLFHMASVSKAFCATALGILMDDFANRRNVTVLPPKLTEITWHTKVKDLLPDDWELMDEWASEQANLKDILAHVSGVPRHDFAYGPHDTPLDLVKRLKYLRPAFELREQWAYNNIMFVVVAHIISKYANQPYTSFVQERIFVPLDMSSTTFSPRTAAESGKFTQGWTKTGRLVPEWFTEEAAFALAAPGGVISNAIDMSKWILTWLNAGTYNGTIVIPLSVYWNTTLSYTISQDHPEDPSQSVGGCGLGWFRRSYRGHDGVSHLGSIQGVTTLVSFLPSDRFGVMVFANGGDQEAQVRRISNLIIEKVLCLVGPHPLENMLPSDSPEPKMTGITSTTWNLPLSPDDLAGSYTNPGYGTLTFCGPNSISFYCSKVHTDFANVDESRDKSNHSIELLAAWPRFWSSHVRMRYLRGMVFSVHMTRLFPNGYGKDSTPFEIVEIGMSPITAEFVIDDGEVSGFGMTTLTESRTGRTRLDRTIKDNAEVWFDRI</sequence>
<feature type="signal peptide" evidence="2">
    <location>
        <begin position="1"/>
        <end position="18"/>
    </location>
</feature>
<dbReference type="InterPro" id="IPR012338">
    <property type="entry name" value="Beta-lactam/transpept-like"/>
</dbReference>
<keyword evidence="2" id="KW-0732">Signal</keyword>
<dbReference type="STRING" id="1036808.A0A0C3D4Z2"/>
<keyword evidence="5" id="KW-1185">Reference proteome</keyword>
<evidence type="ECO:0000259" key="3">
    <source>
        <dbReference type="Pfam" id="PF00144"/>
    </source>
</evidence>
<dbReference type="SUPFAM" id="SSF56601">
    <property type="entry name" value="beta-lactamase/transpeptidase-like"/>
    <property type="match status" value="1"/>
</dbReference>
<evidence type="ECO:0000313" key="4">
    <source>
        <dbReference type="EMBL" id="KIM51136.1"/>
    </source>
</evidence>
<dbReference type="PANTHER" id="PTHR46825">
    <property type="entry name" value="D-ALANYL-D-ALANINE-CARBOXYPEPTIDASE/ENDOPEPTIDASE AMPH"/>
    <property type="match status" value="1"/>
</dbReference>
<dbReference type="EMBL" id="KN822283">
    <property type="protein sequence ID" value="KIM51136.1"/>
    <property type="molecule type" value="Genomic_DNA"/>
</dbReference>
<dbReference type="Pfam" id="PF00144">
    <property type="entry name" value="Beta-lactamase"/>
    <property type="match status" value="1"/>
</dbReference>
<feature type="chain" id="PRO_5002163015" description="Beta-lactamase-related domain-containing protein" evidence="2">
    <location>
        <begin position="19"/>
        <end position="573"/>
    </location>
</feature>
<organism evidence="4 5">
    <name type="scientific">Scleroderma citrinum Foug A</name>
    <dbReference type="NCBI Taxonomy" id="1036808"/>
    <lineage>
        <taxon>Eukaryota</taxon>
        <taxon>Fungi</taxon>
        <taxon>Dikarya</taxon>
        <taxon>Basidiomycota</taxon>
        <taxon>Agaricomycotina</taxon>
        <taxon>Agaricomycetes</taxon>
        <taxon>Agaricomycetidae</taxon>
        <taxon>Boletales</taxon>
        <taxon>Sclerodermatineae</taxon>
        <taxon>Sclerodermataceae</taxon>
        <taxon>Scleroderma</taxon>
    </lineage>
</organism>
<proteinExistence type="inferred from homology"/>
<feature type="domain" description="Beta-lactamase-related" evidence="3">
    <location>
        <begin position="42"/>
        <end position="382"/>
    </location>
</feature>